<feature type="compositionally biased region" description="Basic and acidic residues" evidence="1">
    <location>
        <begin position="192"/>
        <end position="203"/>
    </location>
</feature>
<protein>
    <submittedName>
        <fullName evidence="2">Uncharacterized protein</fullName>
    </submittedName>
</protein>
<feature type="compositionally biased region" description="Basic and acidic residues" evidence="1">
    <location>
        <begin position="250"/>
        <end position="260"/>
    </location>
</feature>
<accession>A0A843VQG4</accession>
<evidence type="ECO:0000313" key="2">
    <source>
        <dbReference type="EMBL" id="MQL95790.1"/>
    </source>
</evidence>
<dbReference type="EMBL" id="NMUH01001835">
    <property type="protein sequence ID" value="MQL95790.1"/>
    <property type="molecule type" value="Genomic_DNA"/>
</dbReference>
<proteinExistence type="predicted"/>
<comment type="caution">
    <text evidence="2">The sequence shown here is derived from an EMBL/GenBank/DDBJ whole genome shotgun (WGS) entry which is preliminary data.</text>
</comment>
<sequence length="307" mass="32727">MQEKPERGRDGSCDGCGLRRRGWPVGSDAGGAGRCRHWLAVVLALANEGEGRHRRRRRRRRQRGRGQAQAWVKALALCAGVGEGGTGALARRPGRCRDGGCGAGEGGRGEARRLADMAQAPGEGAGYAGGVVLTQGWRWARVQGLTWMLALALCGASGGPPKALAGSVQAVRWRARRGRRRGRRQAQVRQRAQTDAEHWPTRTQAHAREEAWGGADAGAALTWVEGNREEEGRWISAPWKEPKPALIPKLMRDKVRDSGGKGRGSQSLTGEGIEGGGLGFAPSPSQGPPWGGASSQSSFSIVENKQD</sequence>
<dbReference type="Proteomes" id="UP000652761">
    <property type="component" value="Unassembled WGS sequence"/>
</dbReference>
<feature type="region of interest" description="Disordered" evidence="1">
    <location>
        <begin position="175"/>
        <end position="203"/>
    </location>
</feature>
<keyword evidence="3" id="KW-1185">Reference proteome</keyword>
<name>A0A843VQG4_COLES</name>
<dbReference type="AlphaFoldDB" id="A0A843VQG4"/>
<feature type="region of interest" description="Disordered" evidence="1">
    <location>
        <begin position="248"/>
        <end position="307"/>
    </location>
</feature>
<evidence type="ECO:0000313" key="3">
    <source>
        <dbReference type="Proteomes" id="UP000652761"/>
    </source>
</evidence>
<gene>
    <name evidence="2" type="ORF">Taro_028456</name>
</gene>
<reference evidence="2" key="1">
    <citation type="submission" date="2017-07" db="EMBL/GenBank/DDBJ databases">
        <title>Taro Niue Genome Assembly and Annotation.</title>
        <authorList>
            <person name="Atibalentja N."/>
            <person name="Keating K."/>
            <person name="Fields C.J."/>
        </authorList>
    </citation>
    <scope>NUCLEOTIDE SEQUENCE</scope>
    <source>
        <strain evidence="2">Niue_2</strain>
        <tissue evidence="2">Leaf</tissue>
    </source>
</reference>
<organism evidence="2 3">
    <name type="scientific">Colocasia esculenta</name>
    <name type="common">Wild taro</name>
    <name type="synonym">Arum esculentum</name>
    <dbReference type="NCBI Taxonomy" id="4460"/>
    <lineage>
        <taxon>Eukaryota</taxon>
        <taxon>Viridiplantae</taxon>
        <taxon>Streptophyta</taxon>
        <taxon>Embryophyta</taxon>
        <taxon>Tracheophyta</taxon>
        <taxon>Spermatophyta</taxon>
        <taxon>Magnoliopsida</taxon>
        <taxon>Liliopsida</taxon>
        <taxon>Araceae</taxon>
        <taxon>Aroideae</taxon>
        <taxon>Colocasieae</taxon>
        <taxon>Colocasia</taxon>
    </lineage>
</organism>
<feature type="compositionally biased region" description="Polar residues" evidence="1">
    <location>
        <begin position="293"/>
        <end position="307"/>
    </location>
</feature>
<evidence type="ECO:0000256" key="1">
    <source>
        <dbReference type="SAM" id="MobiDB-lite"/>
    </source>
</evidence>
<feature type="compositionally biased region" description="Basic residues" evidence="1">
    <location>
        <begin position="175"/>
        <end position="186"/>
    </location>
</feature>